<dbReference type="PANTHER" id="PTHR11846">
    <property type="entry name" value="ADENYLOSUCCINATE SYNTHETASE"/>
    <property type="match status" value="1"/>
</dbReference>
<feature type="binding site" evidence="8">
    <location>
        <begin position="49"/>
        <end position="51"/>
    </location>
    <ligand>
        <name>GTP</name>
        <dbReference type="ChEBI" id="CHEBI:37565"/>
    </ligand>
</feature>
<evidence type="ECO:0000313" key="10">
    <source>
        <dbReference type="Proteomes" id="UP000177069"/>
    </source>
</evidence>
<comment type="similarity">
    <text evidence="8">Belongs to the adenylosuccinate synthetase family.</text>
</comment>
<feature type="binding site" evidence="8">
    <location>
        <position position="22"/>
    </location>
    <ligand>
        <name>Mg(2+)</name>
        <dbReference type="ChEBI" id="CHEBI:18420"/>
    </ligand>
</feature>
<gene>
    <name evidence="8" type="primary">purA</name>
    <name evidence="9" type="ORF">A2696_02110</name>
</gene>
<feature type="binding site" evidence="8">
    <location>
        <begin position="332"/>
        <end position="334"/>
    </location>
    <ligand>
        <name>GTP</name>
        <dbReference type="ChEBI" id="CHEBI:37565"/>
    </ligand>
</feature>
<comment type="caution">
    <text evidence="9">The sequence shown here is derived from an EMBL/GenBank/DDBJ whole genome shotgun (WGS) entry which is preliminary data.</text>
</comment>
<comment type="caution">
    <text evidence="8">Lacks conserved residue(s) required for the propagation of feature annotation.</text>
</comment>
<evidence type="ECO:0000256" key="3">
    <source>
        <dbReference type="ARBA" id="ARBA00022723"/>
    </source>
</evidence>
<feature type="binding site" description="in other chain" evidence="8">
    <location>
        <position position="136"/>
    </location>
    <ligand>
        <name>IMP</name>
        <dbReference type="ChEBI" id="CHEBI:58053"/>
        <note>ligand shared between dimeric partners</note>
    </ligand>
</feature>
<keyword evidence="8" id="KW-0963">Cytoplasm</keyword>
<feature type="binding site" description="in other chain" evidence="8">
    <location>
        <position position="304"/>
    </location>
    <ligand>
        <name>IMP</name>
        <dbReference type="ChEBI" id="CHEBI:58053"/>
        <note>ligand shared between dimeric partners</note>
    </ligand>
</feature>
<feature type="binding site" description="in other chain" evidence="8">
    <location>
        <position position="225"/>
    </location>
    <ligand>
        <name>IMP</name>
        <dbReference type="ChEBI" id="CHEBI:58053"/>
        <note>ligand shared between dimeric partners</note>
    </ligand>
</feature>
<dbReference type="SMART" id="SM00788">
    <property type="entry name" value="Adenylsucc_synt"/>
    <property type="match status" value="1"/>
</dbReference>
<evidence type="ECO:0000313" key="9">
    <source>
        <dbReference type="EMBL" id="OGD86150.1"/>
    </source>
</evidence>
<keyword evidence="7 8" id="KW-0342">GTP-binding</keyword>
<dbReference type="EC" id="6.3.4.4" evidence="8"/>
<evidence type="ECO:0000256" key="5">
    <source>
        <dbReference type="ARBA" id="ARBA00022755"/>
    </source>
</evidence>
<keyword evidence="6 8" id="KW-0460">Magnesium</keyword>
<feature type="binding site" evidence="8">
    <location>
        <begin position="300"/>
        <end position="306"/>
    </location>
    <ligand>
        <name>substrate</name>
    </ligand>
</feature>
<dbReference type="NCBIfam" id="NF002223">
    <property type="entry name" value="PRK01117.1"/>
    <property type="match status" value="1"/>
</dbReference>
<dbReference type="AlphaFoldDB" id="A0A1F5G2Q4"/>
<name>A0A1F5G2Q4_9BACT</name>
<dbReference type="InterPro" id="IPR042109">
    <property type="entry name" value="Adenylosuccinate_synth_dom1"/>
</dbReference>
<evidence type="ECO:0000256" key="2">
    <source>
        <dbReference type="ARBA" id="ARBA00022598"/>
    </source>
</evidence>
<accession>A0A1F5G2Q4</accession>
<dbReference type="SUPFAM" id="SSF52540">
    <property type="entry name" value="P-loop containing nucleoside triphosphate hydrolases"/>
    <property type="match status" value="1"/>
</dbReference>
<dbReference type="HAMAP" id="MF_00011">
    <property type="entry name" value="Adenylosucc_synth"/>
    <property type="match status" value="1"/>
</dbReference>
<evidence type="ECO:0000256" key="6">
    <source>
        <dbReference type="ARBA" id="ARBA00022842"/>
    </source>
</evidence>
<comment type="cofactor">
    <cofactor evidence="8">
        <name>Mg(2+)</name>
        <dbReference type="ChEBI" id="CHEBI:18420"/>
    </cofactor>
    <text evidence="8">Binds 1 Mg(2+) ion per subunit.</text>
</comment>
<dbReference type="GO" id="GO:0004019">
    <property type="term" value="F:adenylosuccinate synthase activity"/>
    <property type="evidence" value="ECO:0007669"/>
    <property type="project" value="UniProtKB-UniRule"/>
</dbReference>
<keyword evidence="2 8" id="KW-0436">Ligase</keyword>
<dbReference type="GO" id="GO:0005737">
    <property type="term" value="C:cytoplasm"/>
    <property type="evidence" value="ECO:0007669"/>
    <property type="project" value="UniProtKB-SubCell"/>
</dbReference>
<dbReference type="Gene3D" id="3.40.440.10">
    <property type="entry name" value="Adenylosuccinate Synthetase, subunit A, domain 1"/>
    <property type="match status" value="1"/>
</dbReference>
<dbReference type="Proteomes" id="UP000177069">
    <property type="component" value="Unassembled WGS sequence"/>
</dbReference>
<evidence type="ECO:0000256" key="8">
    <source>
        <dbReference type="HAMAP-Rule" id="MF_00011"/>
    </source>
</evidence>
<comment type="pathway">
    <text evidence="8">Purine metabolism; AMP biosynthesis via de novo pathway; AMP from IMP: step 1/2.</text>
</comment>
<feature type="binding site" evidence="8">
    <location>
        <position position="306"/>
    </location>
    <ligand>
        <name>GTP</name>
        <dbReference type="ChEBI" id="CHEBI:37565"/>
    </ligand>
</feature>
<feature type="binding site" evidence="8">
    <location>
        <position position="150"/>
    </location>
    <ligand>
        <name>IMP</name>
        <dbReference type="ChEBI" id="CHEBI:58053"/>
        <note>ligand shared between dimeric partners</note>
    </ligand>
</feature>
<evidence type="ECO:0000256" key="1">
    <source>
        <dbReference type="ARBA" id="ARBA00011738"/>
    </source>
</evidence>
<dbReference type="NCBIfam" id="TIGR00184">
    <property type="entry name" value="purA"/>
    <property type="match status" value="1"/>
</dbReference>
<feature type="active site" description="Proton acceptor" evidence="8">
    <location>
        <position position="22"/>
    </location>
</feature>
<dbReference type="FunFam" id="3.90.170.10:FF:000001">
    <property type="entry name" value="Adenylosuccinate synthetase"/>
    <property type="match status" value="1"/>
</dbReference>
<dbReference type="EMBL" id="MFBA01000001">
    <property type="protein sequence ID" value="OGD86150.1"/>
    <property type="molecule type" value="Genomic_DNA"/>
</dbReference>
<keyword evidence="4 8" id="KW-0547">Nucleotide-binding</keyword>
<dbReference type="GO" id="GO:0005525">
    <property type="term" value="F:GTP binding"/>
    <property type="evidence" value="ECO:0007669"/>
    <property type="project" value="UniProtKB-UniRule"/>
</dbReference>
<dbReference type="Gene3D" id="1.10.300.10">
    <property type="entry name" value="Adenylosuccinate Synthetase, subunit A, domain 2"/>
    <property type="match status" value="1"/>
</dbReference>
<dbReference type="UniPathway" id="UPA00075">
    <property type="reaction ID" value="UER00335"/>
</dbReference>
<dbReference type="Pfam" id="PF00709">
    <property type="entry name" value="Adenylsucc_synt"/>
    <property type="match status" value="1"/>
</dbReference>
<dbReference type="InterPro" id="IPR042111">
    <property type="entry name" value="Adenylosuccinate_synth_dom3"/>
</dbReference>
<feature type="active site" description="Proton donor" evidence="8">
    <location>
        <position position="50"/>
    </location>
</feature>
<feature type="binding site" evidence="8">
    <location>
        <position position="49"/>
    </location>
    <ligand>
        <name>Mg(2+)</name>
        <dbReference type="ChEBI" id="CHEBI:18420"/>
    </ligand>
</feature>
<protein>
    <recommendedName>
        <fullName evidence="8">Adenylosuccinate synthetase</fullName>
        <shortName evidence="8">AMPSase</shortName>
        <shortName evidence="8">AdSS</shortName>
        <ecNumber evidence="8">6.3.4.4</ecNumber>
    </recommendedName>
    <alternativeName>
        <fullName evidence="8">IMP--aspartate ligase</fullName>
    </alternativeName>
</protein>
<dbReference type="GO" id="GO:0044208">
    <property type="term" value="P:'de novo' AMP biosynthetic process"/>
    <property type="evidence" value="ECO:0007669"/>
    <property type="project" value="UniProtKB-UniRule"/>
</dbReference>
<dbReference type="GO" id="GO:0046040">
    <property type="term" value="P:IMP metabolic process"/>
    <property type="evidence" value="ECO:0007669"/>
    <property type="project" value="TreeGrafter"/>
</dbReference>
<sequence length="426" mass="47564">MNKETLKNWRGTVAVMGVDWGDSGKGRLIDDLASRAHIVARYAGGSNTGHTVKNQYGRFALHIIPSGIFNPKAICLVGRNVAVDAEILVEEMSQLDGSGISYHNLIIDEQASLTMPWHKLRDGLREKRRDQIIGTTGHGVGPTYADRTERVGLLVKDLISKDFKQKIEKEAQFQNEYYKLNLNVRAIYVKYTKLTAKIRKFIGKTIPIIREAKNKGKNILFEGAQGYFLDIDVGTYPFVTSSNPGIVGIWRCFDLHPSEINQVIGITKAYMTRVGEGPMPTKISREVAKHIVEKGKEIGTTTGRTRTPGWLDLVLIKAAVDINKITSLAVTKLDVLTGISPIRICVGYKIDGKDVDYLAHDADFMAKIKPEYIEVAGWQEDISDVRVFERLPKNAQNYIKTIEKIVSVPVKFIAVGPERGQVIWVD</sequence>
<dbReference type="PANTHER" id="PTHR11846:SF0">
    <property type="entry name" value="ADENYLOSUCCINATE SYNTHETASE"/>
    <property type="match status" value="1"/>
</dbReference>
<comment type="catalytic activity">
    <reaction evidence="8">
        <text>IMP + L-aspartate + GTP = N(6)-(1,2-dicarboxyethyl)-AMP + GDP + phosphate + 2 H(+)</text>
        <dbReference type="Rhea" id="RHEA:15753"/>
        <dbReference type="ChEBI" id="CHEBI:15378"/>
        <dbReference type="ChEBI" id="CHEBI:29991"/>
        <dbReference type="ChEBI" id="CHEBI:37565"/>
        <dbReference type="ChEBI" id="CHEBI:43474"/>
        <dbReference type="ChEBI" id="CHEBI:57567"/>
        <dbReference type="ChEBI" id="CHEBI:58053"/>
        <dbReference type="ChEBI" id="CHEBI:58189"/>
        <dbReference type="EC" id="6.3.4.4"/>
    </reaction>
</comment>
<organism evidence="9 10">
    <name type="scientific">Candidatus Curtissbacteria bacterium RIFCSPHIGHO2_01_FULL_41_13</name>
    <dbReference type="NCBI Taxonomy" id="1797745"/>
    <lineage>
        <taxon>Bacteria</taxon>
        <taxon>Candidatus Curtissiibacteriota</taxon>
    </lineage>
</organism>
<comment type="subunit">
    <text evidence="1 8">Homodimer.</text>
</comment>
<dbReference type="InterPro" id="IPR042110">
    <property type="entry name" value="Adenylosuccinate_synth_dom2"/>
</dbReference>
<dbReference type="Gene3D" id="3.90.170.10">
    <property type="entry name" value="Adenylosuccinate Synthetase, subunit A, domain 3"/>
    <property type="match status" value="1"/>
</dbReference>
<dbReference type="CDD" id="cd03108">
    <property type="entry name" value="AdSS"/>
    <property type="match status" value="1"/>
</dbReference>
<evidence type="ECO:0000256" key="7">
    <source>
        <dbReference type="ARBA" id="ARBA00023134"/>
    </source>
</evidence>
<keyword evidence="3 8" id="KW-0479">Metal-binding</keyword>
<keyword evidence="5 8" id="KW-0658">Purine biosynthesis</keyword>
<evidence type="ECO:0000256" key="4">
    <source>
        <dbReference type="ARBA" id="ARBA00022741"/>
    </source>
</evidence>
<dbReference type="InterPro" id="IPR001114">
    <property type="entry name" value="Adenylosuccinate_synthetase"/>
</dbReference>
<feature type="binding site" evidence="8">
    <location>
        <begin position="414"/>
        <end position="416"/>
    </location>
    <ligand>
        <name>GTP</name>
        <dbReference type="ChEBI" id="CHEBI:37565"/>
    </ligand>
</feature>
<reference evidence="9 10" key="1">
    <citation type="journal article" date="2016" name="Nat. Commun.">
        <title>Thousands of microbial genomes shed light on interconnected biogeochemical processes in an aquifer system.</title>
        <authorList>
            <person name="Anantharaman K."/>
            <person name="Brown C.T."/>
            <person name="Hug L.A."/>
            <person name="Sharon I."/>
            <person name="Castelle C.J."/>
            <person name="Probst A.J."/>
            <person name="Thomas B.C."/>
            <person name="Singh A."/>
            <person name="Wilkins M.J."/>
            <person name="Karaoz U."/>
            <person name="Brodie E.L."/>
            <person name="Williams K.H."/>
            <person name="Hubbard S.S."/>
            <person name="Banfield J.F."/>
        </authorList>
    </citation>
    <scope>NUCLEOTIDE SEQUENCE [LARGE SCALE GENOMIC DNA]</scope>
</reference>
<dbReference type="InterPro" id="IPR027417">
    <property type="entry name" value="P-loop_NTPase"/>
</dbReference>
<proteinExistence type="inferred from homology"/>
<dbReference type="GO" id="GO:0000287">
    <property type="term" value="F:magnesium ion binding"/>
    <property type="evidence" value="ECO:0007669"/>
    <property type="project" value="UniProtKB-UniRule"/>
</dbReference>
<comment type="subcellular location">
    <subcellularLocation>
        <location evidence="8">Cytoplasm</location>
    </subcellularLocation>
</comment>
<feature type="binding site" description="in other chain" evidence="8">
    <location>
        <position position="240"/>
    </location>
    <ligand>
        <name>IMP</name>
        <dbReference type="ChEBI" id="CHEBI:58053"/>
        <note>ligand shared between dimeric partners</note>
    </ligand>
</feature>
<comment type="function">
    <text evidence="8">Plays an important role in the de novo pathway of purine nucleotide biosynthesis. Catalyzes the first committed step in the biosynthesis of AMP from IMP.</text>
</comment>